<name>A0AAV2T7S1_CALDB</name>
<dbReference type="InterPro" id="IPR001436">
    <property type="entry name" value="Alpha-crystallin/sHSP_animal"/>
</dbReference>
<organism evidence="5 6">
    <name type="scientific">Calicophoron daubneyi</name>
    <name type="common">Rumen fluke</name>
    <name type="synonym">Paramphistomum daubneyi</name>
    <dbReference type="NCBI Taxonomy" id="300641"/>
    <lineage>
        <taxon>Eukaryota</taxon>
        <taxon>Metazoa</taxon>
        <taxon>Spiralia</taxon>
        <taxon>Lophotrochozoa</taxon>
        <taxon>Platyhelminthes</taxon>
        <taxon>Trematoda</taxon>
        <taxon>Digenea</taxon>
        <taxon>Plagiorchiida</taxon>
        <taxon>Pronocephalata</taxon>
        <taxon>Paramphistomoidea</taxon>
        <taxon>Paramphistomidae</taxon>
        <taxon>Calicophoron</taxon>
    </lineage>
</organism>
<dbReference type="GO" id="GO:0042026">
    <property type="term" value="P:protein refolding"/>
    <property type="evidence" value="ECO:0007669"/>
    <property type="project" value="TreeGrafter"/>
</dbReference>
<dbReference type="SUPFAM" id="SSF49764">
    <property type="entry name" value="HSP20-like chaperones"/>
    <property type="match status" value="2"/>
</dbReference>
<reference evidence="5" key="1">
    <citation type="submission" date="2024-06" db="EMBL/GenBank/DDBJ databases">
        <authorList>
            <person name="Liu X."/>
            <person name="Lenzi L."/>
            <person name="Haldenby T S."/>
            <person name="Uol C."/>
        </authorList>
    </citation>
    <scope>NUCLEOTIDE SEQUENCE</scope>
</reference>
<dbReference type="EMBL" id="CAXLJL010000136">
    <property type="protein sequence ID" value="CAL5132805.1"/>
    <property type="molecule type" value="Genomic_DNA"/>
</dbReference>
<protein>
    <recommendedName>
        <fullName evidence="4">SHSP domain-containing protein</fullName>
    </recommendedName>
</protein>
<dbReference type="GO" id="GO:0009408">
    <property type="term" value="P:response to heat"/>
    <property type="evidence" value="ECO:0007669"/>
    <property type="project" value="TreeGrafter"/>
</dbReference>
<evidence type="ECO:0000313" key="5">
    <source>
        <dbReference type="EMBL" id="CAL5132805.1"/>
    </source>
</evidence>
<evidence type="ECO:0000256" key="2">
    <source>
        <dbReference type="RuleBase" id="RU003616"/>
    </source>
</evidence>
<proteinExistence type="inferred from homology"/>
<dbReference type="PANTHER" id="PTHR45640:SF26">
    <property type="entry name" value="RE23625P"/>
    <property type="match status" value="1"/>
</dbReference>
<dbReference type="PANTHER" id="PTHR45640">
    <property type="entry name" value="HEAT SHOCK PROTEIN HSP-12.2-RELATED"/>
    <property type="match status" value="1"/>
</dbReference>
<dbReference type="GO" id="GO:0005634">
    <property type="term" value="C:nucleus"/>
    <property type="evidence" value="ECO:0007669"/>
    <property type="project" value="TreeGrafter"/>
</dbReference>
<feature type="domain" description="SHSP" evidence="4">
    <location>
        <begin position="276"/>
        <end position="379"/>
    </location>
</feature>
<gene>
    <name evidence="5" type="ORF">CDAUBV1_LOCUS5643</name>
</gene>
<dbReference type="InterPro" id="IPR008978">
    <property type="entry name" value="HSP20-like_chaperone"/>
</dbReference>
<dbReference type="PROSITE" id="PS01031">
    <property type="entry name" value="SHSP"/>
    <property type="match status" value="2"/>
</dbReference>
<sequence>MAEEKGGRVIPIIPDPRTLEQRKKDMVHNLEKKHGGKAGEKKKSQAPMRSHSVDWDDEVKRWIDDTHKLWADDMNRMNNGLLWLVPCDEYDLDPMQMFSPLGMFGPGGDIPSILNKMDRQMQALSQMITDQPVISGVFGTLAPQESAHPLDFLKDIYELDEDGKVHFKVRFNAQGYRPEDIQVSASQNRLTVHAKKCSETGTSKASSEFCRTIYLPPTVDVDKFQCHLTNDGILMVEAPVKDPNYQALTFDKERQLGVRPSSAPPISPPPNQKAIVLKPTGKYGATVVQDGNQKRFHVEFPVEAGFDPNNMCVRVESNQIVVSGKHEVTEGSGANKCVTLKEFTRKYAVPETVDPLSVHAQLFNNVMVVEAPMIHPKSK</sequence>
<dbReference type="GO" id="GO:0051082">
    <property type="term" value="F:unfolded protein binding"/>
    <property type="evidence" value="ECO:0007669"/>
    <property type="project" value="TreeGrafter"/>
</dbReference>
<feature type="compositionally biased region" description="Basic and acidic residues" evidence="3">
    <location>
        <begin position="17"/>
        <end position="43"/>
    </location>
</feature>
<evidence type="ECO:0000256" key="1">
    <source>
        <dbReference type="PROSITE-ProRule" id="PRU00285"/>
    </source>
</evidence>
<dbReference type="CDD" id="cd06526">
    <property type="entry name" value="metazoan_ACD"/>
    <property type="match status" value="2"/>
</dbReference>
<dbReference type="Proteomes" id="UP001497525">
    <property type="component" value="Unassembled WGS sequence"/>
</dbReference>
<accession>A0AAV2T7S1</accession>
<evidence type="ECO:0000313" key="6">
    <source>
        <dbReference type="Proteomes" id="UP001497525"/>
    </source>
</evidence>
<comment type="similarity">
    <text evidence="1 2">Belongs to the small heat shock protein (HSP20) family.</text>
</comment>
<dbReference type="Gene3D" id="2.60.40.790">
    <property type="match status" value="2"/>
</dbReference>
<evidence type="ECO:0000256" key="3">
    <source>
        <dbReference type="SAM" id="MobiDB-lite"/>
    </source>
</evidence>
<dbReference type="InterPro" id="IPR002068">
    <property type="entry name" value="A-crystallin/Hsp20_dom"/>
</dbReference>
<dbReference type="Pfam" id="PF00011">
    <property type="entry name" value="HSP20"/>
    <property type="match status" value="2"/>
</dbReference>
<comment type="caution">
    <text evidence="5">The sequence shown here is derived from an EMBL/GenBank/DDBJ whole genome shotgun (WGS) entry which is preliminary data.</text>
</comment>
<feature type="region of interest" description="Disordered" evidence="3">
    <location>
        <begin position="1"/>
        <end position="51"/>
    </location>
</feature>
<evidence type="ECO:0000259" key="4">
    <source>
        <dbReference type="PROSITE" id="PS01031"/>
    </source>
</evidence>
<feature type="domain" description="SHSP" evidence="4">
    <location>
        <begin position="147"/>
        <end position="259"/>
    </location>
</feature>
<dbReference type="AlphaFoldDB" id="A0AAV2T7S1"/>
<dbReference type="GO" id="GO:0005737">
    <property type="term" value="C:cytoplasm"/>
    <property type="evidence" value="ECO:0007669"/>
    <property type="project" value="TreeGrafter"/>
</dbReference>